<sequence length="321" mass="35127">MVGQGPQKKDLVVGQSRVLQRKGRQNRLGRLRWLAGLLLRHFRRGTCLSAKFTRKLGFVIPQDVPRLRRHTRAVPNQAVAAPAVLGVDRAGDGENVAALIQSHSGGDQRAAARRRLHHQCGNAQAGHDAVADGKMTGKGLRPRRILGNQTACGGHIVIQPAVFPGVNHIGAAAQHADDDASRPQSALRRGRINSPGKARDHHGPAVRQPEGKVLRASDTVRRRFPRPHHGDGGKLVHRGKPPPDVQETGRVENTPEPDGIRRVMERQELKTQAITVRQDLIRSGQVLLLQDLRFLPGDALGQQDLTLVGVIDVLRRAKMLQ</sequence>
<accession>A0A645CU54</accession>
<reference evidence="2" key="1">
    <citation type="submission" date="2019-08" db="EMBL/GenBank/DDBJ databases">
        <authorList>
            <person name="Kucharzyk K."/>
            <person name="Murdoch R.W."/>
            <person name="Higgins S."/>
            <person name="Loffler F."/>
        </authorList>
    </citation>
    <scope>NUCLEOTIDE SEQUENCE</scope>
</reference>
<proteinExistence type="predicted"/>
<protein>
    <submittedName>
        <fullName evidence="2">Uncharacterized protein</fullName>
    </submittedName>
</protein>
<dbReference type="AlphaFoldDB" id="A0A645CU54"/>
<feature type="region of interest" description="Disordered" evidence="1">
    <location>
        <begin position="120"/>
        <end position="141"/>
    </location>
</feature>
<name>A0A645CU54_9ZZZZ</name>
<comment type="caution">
    <text evidence="2">The sequence shown here is derived from an EMBL/GenBank/DDBJ whole genome shotgun (WGS) entry which is preliminary data.</text>
</comment>
<organism evidence="2">
    <name type="scientific">bioreactor metagenome</name>
    <dbReference type="NCBI Taxonomy" id="1076179"/>
    <lineage>
        <taxon>unclassified sequences</taxon>
        <taxon>metagenomes</taxon>
        <taxon>ecological metagenomes</taxon>
    </lineage>
</organism>
<feature type="region of interest" description="Disordered" evidence="1">
    <location>
        <begin position="174"/>
        <end position="258"/>
    </location>
</feature>
<evidence type="ECO:0000313" key="2">
    <source>
        <dbReference type="EMBL" id="MPM80222.1"/>
    </source>
</evidence>
<gene>
    <name evidence="2" type="ORF">SDC9_127269</name>
</gene>
<evidence type="ECO:0000256" key="1">
    <source>
        <dbReference type="SAM" id="MobiDB-lite"/>
    </source>
</evidence>
<feature type="compositionally biased region" description="Basic and acidic residues" evidence="1">
    <location>
        <begin position="197"/>
        <end position="221"/>
    </location>
</feature>
<dbReference type="EMBL" id="VSSQ01029907">
    <property type="protein sequence ID" value="MPM80222.1"/>
    <property type="molecule type" value="Genomic_DNA"/>
</dbReference>